<dbReference type="EMBL" id="QICL01000021">
    <property type="protein sequence ID" value="PXV62238.1"/>
    <property type="molecule type" value="Genomic_DNA"/>
</dbReference>
<feature type="transmembrane region" description="Helical" evidence="1">
    <location>
        <begin position="256"/>
        <end position="275"/>
    </location>
</feature>
<keyword evidence="1" id="KW-0472">Membrane</keyword>
<feature type="transmembrane region" description="Helical" evidence="1">
    <location>
        <begin position="81"/>
        <end position="99"/>
    </location>
</feature>
<feature type="transmembrane region" description="Helical" evidence="1">
    <location>
        <begin position="12"/>
        <end position="34"/>
    </location>
</feature>
<evidence type="ECO:0000256" key="1">
    <source>
        <dbReference type="SAM" id="Phobius"/>
    </source>
</evidence>
<name>A0A2V3PMU5_9BACT</name>
<dbReference type="AlphaFoldDB" id="A0A2V3PMU5"/>
<dbReference type="GO" id="GO:0016747">
    <property type="term" value="F:acyltransferase activity, transferring groups other than amino-acyl groups"/>
    <property type="evidence" value="ECO:0007669"/>
    <property type="project" value="InterPro"/>
</dbReference>
<dbReference type="Proteomes" id="UP000247973">
    <property type="component" value="Unassembled WGS sequence"/>
</dbReference>
<reference evidence="3 4" key="1">
    <citation type="submission" date="2018-03" db="EMBL/GenBank/DDBJ databases">
        <title>Genomic Encyclopedia of Archaeal and Bacterial Type Strains, Phase II (KMG-II): from individual species to whole genera.</title>
        <authorList>
            <person name="Goeker M."/>
        </authorList>
    </citation>
    <scope>NUCLEOTIDE SEQUENCE [LARGE SCALE GENOMIC DNA]</scope>
    <source>
        <strain evidence="3 4">DSM 100214</strain>
    </source>
</reference>
<organism evidence="3 4">
    <name type="scientific">Dysgonomonas alginatilytica</name>
    <dbReference type="NCBI Taxonomy" id="1605892"/>
    <lineage>
        <taxon>Bacteria</taxon>
        <taxon>Pseudomonadati</taxon>
        <taxon>Bacteroidota</taxon>
        <taxon>Bacteroidia</taxon>
        <taxon>Bacteroidales</taxon>
        <taxon>Dysgonomonadaceae</taxon>
        <taxon>Dysgonomonas</taxon>
    </lineage>
</organism>
<feature type="domain" description="Acyltransferase 3" evidence="2">
    <location>
        <begin position="12"/>
        <end position="308"/>
    </location>
</feature>
<comment type="caution">
    <text evidence="3">The sequence shown here is derived from an EMBL/GenBank/DDBJ whole genome shotgun (WGS) entry which is preliminary data.</text>
</comment>
<feature type="transmembrane region" description="Helical" evidence="1">
    <location>
        <begin position="119"/>
        <end position="137"/>
    </location>
</feature>
<feature type="transmembrane region" description="Helical" evidence="1">
    <location>
        <begin position="173"/>
        <end position="189"/>
    </location>
</feature>
<evidence type="ECO:0000313" key="4">
    <source>
        <dbReference type="Proteomes" id="UP000247973"/>
    </source>
</evidence>
<feature type="transmembrane region" description="Helical" evidence="1">
    <location>
        <begin position="201"/>
        <end position="218"/>
    </location>
</feature>
<evidence type="ECO:0000259" key="2">
    <source>
        <dbReference type="Pfam" id="PF01757"/>
    </source>
</evidence>
<proteinExistence type="predicted"/>
<keyword evidence="3" id="KW-0808">Transferase</keyword>
<dbReference type="RefSeq" id="WP_110311586.1">
    <property type="nucleotide sequence ID" value="NZ_QICL01000021.1"/>
</dbReference>
<accession>A0A2V3PMU5</accession>
<feature type="transmembrane region" description="Helical" evidence="1">
    <location>
        <begin position="149"/>
        <end position="167"/>
    </location>
</feature>
<keyword evidence="1" id="KW-0812">Transmembrane</keyword>
<dbReference type="InterPro" id="IPR002656">
    <property type="entry name" value="Acyl_transf_3_dom"/>
</dbReference>
<protein>
    <submittedName>
        <fullName evidence="3">Surface polysaccharide O-acyltransferase-like enzyme</fullName>
    </submittedName>
</protein>
<dbReference type="Pfam" id="PF01757">
    <property type="entry name" value="Acyl_transf_3"/>
    <property type="match status" value="1"/>
</dbReference>
<keyword evidence="1" id="KW-1133">Transmembrane helix</keyword>
<keyword evidence="4" id="KW-1185">Reference proteome</keyword>
<feature type="transmembrane region" description="Helical" evidence="1">
    <location>
        <begin position="287"/>
        <end position="308"/>
    </location>
</feature>
<gene>
    <name evidence="3" type="ORF">CLV62_12161</name>
</gene>
<feature type="transmembrane region" description="Helical" evidence="1">
    <location>
        <begin position="49"/>
        <end position="74"/>
    </location>
</feature>
<evidence type="ECO:0000313" key="3">
    <source>
        <dbReference type="EMBL" id="PXV62238.1"/>
    </source>
</evidence>
<feature type="transmembrane region" description="Helical" evidence="1">
    <location>
        <begin position="224"/>
        <end position="244"/>
    </location>
</feature>
<keyword evidence="3" id="KW-0012">Acyltransferase</keyword>
<sequence>MENKQIQRNSTFELIRIIAITFIFLHHCLIRLGLMNYWNGSVDIESYKILGICLNSFFIIGVNLFILISGYFTINFKFSKFVKLLCIILVCQLVYLLFAPENEVKNILRSILLLRTQNSFIPSYLALFLLSPLLNKALEVCSYQDLKKIIILVTIVNVFMGFTLGYVCIDPNGYNLFNFIYLYIFGYFLRRAPFIRTYKLVSLYFLSVIGIMVWAYFYKSNLSAFAYNNPLVLLSAFSFFYIFTKFHFKNEYINKVASCTFCVFLMENFVVQHFFPLNSMLSWSHIIKNIVLDYIILFIIAYIITFFIEKYFSKVSVYFKPIDSYFKFK</sequence>